<dbReference type="Proteomes" id="UP000423756">
    <property type="component" value="Unassembled WGS sequence"/>
</dbReference>
<organism evidence="1 2">
    <name type="scientific">Vibrio chagasii</name>
    <dbReference type="NCBI Taxonomy" id="170679"/>
    <lineage>
        <taxon>Bacteria</taxon>
        <taxon>Pseudomonadati</taxon>
        <taxon>Pseudomonadota</taxon>
        <taxon>Gammaproteobacteria</taxon>
        <taxon>Vibrionales</taxon>
        <taxon>Vibrionaceae</taxon>
        <taxon>Vibrio</taxon>
    </lineage>
</organism>
<evidence type="ECO:0000313" key="1">
    <source>
        <dbReference type="EMBL" id="KAB0482494.1"/>
    </source>
</evidence>
<proteinExistence type="predicted"/>
<dbReference type="RefSeq" id="WP_137406529.1">
    <property type="nucleotide sequence ID" value="NZ_AP025467.1"/>
</dbReference>
<reference evidence="1 2" key="1">
    <citation type="submission" date="2019-09" db="EMBL/GenBank/DDBJ databases">
        <title>Draft genome sequences of 48 bacterial type strains from the CCUG.</title>
        <authorList>
            <person name="Tunovic T."/>
            <person name="Pineiro-Iglesias B."/>
            <person name="Unosson C."/>
            <person name="Inganas E."/>
            <person name="Ohlen M."/>
            <person name="Cardew S."/>
            <person name="Jensie-Markopoulos S."/>
            <person name="Salva-Serra F."/>
            <person name="Jaen-Luchoro D."/>
            <person name="Karlsson R."/>
            <person name="Svensson-Stadler L."/>
            <person name="Chun J."/>
            <person name="Moore E."/>
        </authorList>
    </citation>
    <scope>NUCLEOTIDE SEQUENCE [LARGE SCALE GENOMIC DNA]</scope>
    <source>
        <strain evidence="1 2">CCUG 48643</strain>
    </source>
</reference>
<sequence>MNNSAIINKFYIHNNKLIGVVGDNNLGLVKGRFFSIEFVKQVETAVYCELGFKYVLGTKGQKPLGDVLKEKLFPLTVNRQNGSAVAKAQAIAAEMTGEHVEPTLVSTVEHKTCTVCNYVWRILGRKIEMVETKSKLAPTSEMYFI</sequence>
<protein>
    <submittedName>
        <fullName evidence="1">Uncharacterized protein</fullName>
    </submittedName>
</protein>
<evidence type="ECO:0000313" key="2">
    <source>
        <dbReference type="Proteomes" id="UP000423756"/>
    </source>
</evidence>
<dbReference type="EMBL" id="VZPX01000004">
    <property type="protein sequence ID" value="KAB0482494.1"/>
    <property type="molecule type" value="Genomic_DNA"/>
</dbReference>
<gene>
    <name evidence="1" type="ORF">F7Q91_03530</name>
</gene>
<comment type="caution">
    <text evidence="1">The sequence shown here is derived from an EMBL/GenBank/DDBJ whole genome shotgun (WGS) entry which is preliminary data.</text>
</comment>
<name>A0A7V7NX74_9VIBR</name>
<accession>A0A7V7NX74</accession>
<dbReference type="GeneID" id="77344729"/>
<dbReference type="AlphaFoldDB" id="A0A7V7NX74"/>